<feature type="compositionally biased region" description="Low complexity" evidence="1">
    <location>
        <begin position="37"/>
        <end position="52"/>
    </location>
</feature>
<evidence type="ECO:0008006" key="4">
    <source>
        <dbReference type="Google" id="ProtNLM"/>
    </source>
</evidence>
<dbReference type="Proteomes" id="UP001595839">
    <property type="component" value="Unassembled WGS sequence"/>
</dbReference>
<gene>
    <name evidence="2" type="ORF">ACFPIH_53170</name>
</gene>
<comment type="caution">
    <text evidence="2">The sequence shown here is derived from an EMBL/GenBank/DDBJ whole genome shotgun (WGS) entry which is preliminary data.</text>
</comment>
<feature type="region of interest" description="Disordered" evidence="1">
    <location>
        <begin position="19"/>
        <end position="52"/>
    </location>
</feature>
<proteinExistence type="predicted"/>
<organism evidence="2 3">
    <name type="scientific">Streptomyces vulcanius</name>
    <dbReference type="NCBI Taxonomy" id="1441876"/>
    <lineage>
        <taxon>Bacteria</taxon>
        <taxon>Bacillati</taxon>
        <taxon>Actinomycetota</taxon>
        <taxon>Actinomycetes</taxon>
        <taxon>Kitasatosporales</taxon>
        <taxon>Streptomycetaceae</taxon>
        <taxon>Streptomyces</taxon>
    </lineage>
</organism>
<protein>
    <recommendedName>
        <fullName evidence="4">Lipoprotein</fullName>
    </recommendedName>
</protein>
<name>A0ABV9B8R1_9ACTN</name>
<reference evidence="3" key="1">
    <citation type="journal article" date="2019" name="Int. J. Syst. Evol. Microbiol.">
        <title>The Global Catalogue of Microorganisms (GCM) 10K type strain sequencing project: providing services to taxonomists for standard genome sequencing and annotation.</title>
        <authorList>
            <consortium name="The Broad Institute Genomics Platform"/>
            <consortium name="The Broad Institute Genome Sequencing Center for Infectious Disease"/>
            <person name="Wu L."/>
            <person name="Ma J."/>
        </authorList>
    </citation>
    <scope>NUCLEOTIDE SEQUENCE [LARGE SCALE GENOMIC DNA]</scope>
    <source>
        <strain evidence="3">CGMCC 4.7177</strain>
    </source>
</reference>
<dbReference type="EMBL" id="JBHSFK010000066">
    <property type="protein sequence ID" value="MFC4508059.1"/>
    <property type="molecule type" value="Genomic_DNA"/>
</dbReference>
<keyword evidence="3" id="KW-1185">Reference proteome</keyword>
<evidence type="ECO:0000313" key="3">
    <source>
        <dbReference type="Proteomes" id="UP001595839"/>
    </source>
</evidence>
<accession>A0ABV9B8R1</accession>
<sequence length="275" mass="29179">MAGWRPALAVAAGALLMAGCTDGPDSEPEAKKTPGKSAGASPTASPSPVAEPYTLAEDRAPDTRAEAVAFVRELDVRPDYFGTGYRKRVPFESDPAEWAVLGTDCLWRREALPDTVLASLTRAFELPERGGKGPVYVSLTVTVHENALAARRDMAGALESALRCPEQQLNATDQVRDLYSRLDVFADGRSAIGEDDLTETGAWIDGGGGGKAHPFDWFKFRVGPVTVAATTRHGAGRSEEEDDTVTTDTAQGVSLVAAEIDRRGKATEMKGASGE</sequence>
<evidence type="ECO:0000256" key="1">
    <source>
        <dbReference type="SAM" id="MobiDB-lite"/>
    </source>
</evidence>
<dbReference type="PROSITE" id="PS51257">
    <property type="entry name" value="PROKAR_LIPOPROTEIN"/>
    <property type="match status" value="1"/>
</dbReference>
<evidence type="ECO:0000313" key="2">
    <source>
        <dbReference type="EMBL" id="MFC4508059.1"/>
    </source>
</evidence>
<dbReference type="RefSeq" id="WP_381168893.1">
    <property type="nucleotide sequence ID" value="NZ_JBHSFK010000066.1"/>
</dbReference>